<dbReference type="SUPFAM" id="SSF63737">
    <property type="entry name" value="Leukotriene A4 hydrolase N-terminal domain"/>
    <property type="match status" value="1"/>
</dbReference>
<protein>
    <recommendedName>
        <fullName evidence="11">Aminopeptidase</fullName>
        <ecNumber evidence="11">3.4.11.-</ecNumber>
    </recommendedName>
</protein>
<evidence type="ECO:0000259" key="12">
    <source>
        <dbReference type="Pfam" id="PF01433"/>
    </source>
</evidence>
<organism evidence="15 16">
    <name type="scientific">Meira miltonrushii</name>
    <dbReference type="NCBI Taxonomy" id="1280837"/>
    <lineage>
        <taxon>Eukaryota</taxon>
        <taxon>Fungi</taxon>
        <taxon>Dikarya</taxon>
        <taxon>Basidiomycota</taxon>
        <taxon>Ustilaginomycotina</taxon>
        <taxon>Exobasidiomycetes</taxon>
        <taxon>Exobasidiales</taxon>
        <taxon>Brachybasidiaceae</taxon>
        <taxon>Meira</taxon>
    </lineage>
</organism>
<dbReference type="OrthoDB" id="10031169at2759"/>
<dbReference type="PANTHER" id="PTHR11533">
    <property type="entry name" value="PROTEASE M1 ZINC METALLOPROTEASE"/>
    <property type="match status" value="1"/>
</dbReference>
<evidence type="ECO:0000256" key="2">
    <source>
        <dbReference type="ARBA" id="ARBA00022438"/>
    </source>
</evidence>
<dbReference type="GO" id="GO:0005615">
    <property type="term" value="C:extracellular space"/>
    <property type="evidence" value="ECO:0007669"/>
    <property type="project" value="TreeGrafter"/>
</dbReference>
<dbReference type="RefSeq" id="XP_025357346.1">
    <property type="nucleotide sequence ID" value="XM_025496355.1"/>
</dbReference>
<evidence type="ECO:0000256" key="9">
    <source>
        <dbReference type="PIRSR" id="PIRSR634016-3"/>
    </source>
</evidence>
<evidence type="ECO:0000259" key="13">
    <source>
        <dbReference type="Pfam" id="PF11838"/>
    </source>
</evidence>
<evidence type="ECO:0000313" key="16">
    <source>
        <dbReference type="Proteomes" id="UP000245771"/>
    </source>
</evidence>
<dbReference type="GeneID" id="37018136"/>
<evidence type="ECO:0000259" key="14">
    <source>
        <dbReference type="Pfam" id="PF17900"/>
    </source>
</evidence>
<dbReference type="EMBL" id="KZ819602">
    <property type="protein sequence ID" value="PWN37044.1"/>
    <property type="molecule type" value="Genomic_DNA"/>
</dbReference>
<dbReference type="STRING" id="1280837.A0A316VIG3"/>
<dbReference type="Proteomes" id="UP000245771">
    <property type="component" value="Unassembled WGS sequence"/>
</dbReference>
<gene>
    <name evidence="15" type="ORF">FA14DRAFT_119508</name>
</gene>
<evidence type="ECO:0000256" key="8">
    <source>
        <dbReference type="PIRSR" id="PIRSR634016-1"/>
    </source>
</evidence>
<dbReference type="InterPro" id="IPR034016">
    <property type="entry name" value="M1_APN-typ"/>
</dbReference>
<reference evidence="15 16" key="1">
    <citation type="journal article" date="2018" name="Mol. Biol. Evol.">
        <title>Broad Genomic Sampling Reveals a Smut Pathogenic Ancestry of the Fungal Clade Ustilaginomycotina.</title>
        <authorList>
            <person name="Kijpornyongpan T."/>
            <person name="Mondo S.J."/>
            <person name="Barry K."/>
            <person name="Sandor L."/>
            <person name="Lee J."/>
            <person name="Lipzen A."/>
            <person name="Pangilinan J."/>
            <person name="LaButti K."/>
            <person name="Hainaut M."/>
            <person name="Henrissat B."/>
            <person name="Grigoriev I.V."/>
            <person name="Spatafora J.W."/>
            <person name="Aime M.C."/>
        </authorList>
    </citation>
    <scope>NUCLEOTIDE SEQUENCE [LARGE SCALE GENOMIC DNA]</scope>
    <source>
        <strain evidence="15 16">MCA 3882</strain>
    </source>
</reference>
<evidence type="ECO:0000256" key="3">
    <source>
        <dbReference type="ARBA" id="ARBA00022670"/>
    </source>
</evidence>
<dbReference type="FunFam" id="1.25.50.20:FF:000002">
    <property type="entry name" value="Aminopeptidase"/>
    <property type="match status" value="1"/>
</dbReference>
<keyword evidence="2 11" id="KW-0031">Aminopeptidase</keyword>
<feature type="binding site" evidence="9">
    <location>
        <position position="360"/>
    </location>
    <ligand>
        <name>Zn(2+)</name>
        <dbReference type="ChEBI" id="CHEBI:29105"/>
        <note>catalytic</note>
    </ligand>
</feature>
<dbReference type="Gene3D" id="1.25.50.20">
    <property type="match status" value="1"/>
</dbReference>
<evidence type="ECO:0000256" key="5">
    <source>
        <dbReference type="ARBA" id="ARBA00022801"/>
    </source>
</evidence>
<dbReference type="InterPro" id="IPR042097">
    <property type="entry name" value="Aminopeptidase_N-like_N_sf"/>
</dbReference>
<feature type="domain" description="Peptidase M1 membrane alanine aminopeptidase" evidence="12">
    <location>
        <begin position="288"/>
        <end position="509"/>
    </location>
</feature>
<dbReference type="InterPro" id="IPR014782">
    <property type="entry name" value="Peptidase_M1_dom"/>
</dbReference>
<evidence type="ECO:0000256" key="4">
    <source>
        <dbReference type="ARBA" id="ARBA00022723"/>
    </source>
</evidence>
<keyword evidence="5 11" id="KW-0378">Hydrolase</keyword>
<dbReference type="AlphaFoldDB" id="A0A316VIG3"/>
<feature type="binding site" evidence="9">
    <location>
        <position position="364"/>
    </location>
    <ligand>
        <name>Zn(2+)</name>
        <dbReference type="ChEBI" id="CHEBI:29105"/>
        <note>catalytic</note>
    </ligand>
</feature>
<keyword evidence="16" id="KW-1185">Reference proteome</keyword>
<dbReference type="InterPro" id="IPR050344">
    <property type="entry name" value="Peptidase_M1_aminopeptidases"/>
</dbReference>
<dbReference type="InParanoid" id="A0A316VIG3"/>
<accession>A0A316VIG3</accession>
<comment type="similarity">
    <text evidence="1 11">Belongs to the peptidase M1 family.</text>
</comment>
<dbReference type="Pfam" id="PF11838">
    <property type="entry name" value="ERAP1_C"/>
    <property type="match status" value="1"/>
</dbReference>
<keyword evidence="7 11" id="KW-0482">Metalloprotease</keyword>
<dbReference type="SUPFAM" id="SSF55486">
    <property type="entry name" value="Metalloproteases ('zincins'), catalytic domain"/>
    <property type="match status" value="1"/>
</dbReference>
<dbReference type="GO" id="GO:0005737">
    <property type="term" value="C:cytoplasm"/>
    <property type="evidence" value="ECO:0007669"/>
    <property type="project" value="TreeGrafter"/>
</dbReference>
<dbReference type="GO" id="GO:0008270">
    <property type="term" value="F:zinc ion binding"/>
    <property type="evidence" value="ECO:0007669"/>
    <property type="project" value="UniProtKB-UniRule"/>
</dbReference>
<comment type="cofactor">
    <cofactor evidence="9 11">
        <name>Zn(2+)</name>
        <dbReference type="ChEBI" id="CHEBI:29105"/>
    </cofactor>
    <text evidence="9 11">Binds 1 zinc ion per subunit.</text>
</comment>
<dbReference type="PANTHER" id="PTHR11533:SF174">
    <property type="entry name" value="PUROMYCIN-SENSITIVE AMINOPEPTIDASE-RELATED"/>
    <property type="match status" value="1"/>
</dbReference>
<dbReference type="Pfam" id="PF01433">
    <property type="entry name" value="Peptidase_M1"/>
    <property type="match status" value="1"/>
</dbReference>
<dbReference type="Gene3D" id="2.60.40.1730">
    <property type="entry name" value="tricorn interacting facor f3 domain"/>
    <property type="match status" value="1"/>
</dbReference>
<dbReference type="GO" id="GO:0016020">
    <property type="term" value="C:membrane"/>
    <property type="evidence" value="ECO:0007669"/>
    <property type="project" value="TreeGrafter"/>
</dbReference>
<evidence type="ECO:0000256" key="7">
    <source>
        <dbReference type="ARBA" id="ARBA00023049"/>
    </source>
</evidence>
<feature type="domain" description="ERAP1-like C-terminal" evidence="13">
    <location>
        <begin position="582"/>
        <end position="901"/>
    </location>
</feature>
<dbReference type="GO" id="GO:0070006">
    <property type="term" value="F:metalloaminopeptidase activity"/>
    <property type="evidence" value="ECO:0007669"/>
    <property type="project" value="TreeGrafter"/>
</dbReference>
<dbReference type="FunCoup" id="A0A316VIG3">
    <property type="interactions" value="478"/>
</dbReference>
<evidence type="ECO:0000313" key="15">
    <source>
        <dbReference type="EMBL" id="PWN37044.1"/>
    </source>
</evidence>
<feature type="site" description="Transition state stabilizer" evidence="10">
    <location>
        <position position="450"/>
    </location>
</feature>
<dbReference type="Pfam" id="PF17900">
    <property type="entry name" value="Peptidase_M1_N"/>
    <property type="match status" value="1"/>
</dbReference>
<keyword evidence="6 9" id="KW-0862">Zinc</keyword>
<keyword evidence="3 11" id="KW-0645">Protease</keyword>
<evidence type="ECO:0000256" key="1">
    <source>
        <dbReference type="ARBA" id="ARBA00010136"/>
    </source>
</evidence>
<dbReference type="Gene3D" id="1.10.390.10">
    <property type="entry name" value="Neutral Protease Domain 2"/>
    <property type="match status" value="1"/>
</dbReference>
<dbReference type="GO" id="GO:0006508">
    <property type="term" value="P:proteolysis"/>
    <property type="evidence" value="ECO:0007669"/>
    <property type="project" value="UniProtKB-KW"/>
</dbReference>
<dbReference type="InterPro" id="IPR024571">
    <property type="entry name" value="ERAP1-like_C_dom"/>
</dbReference>
<evidence type="ECO:0000256" key="6">
    <source>
        <dbReference type="ARBA" id="ARBA00022833"/>
    </source>
</evidence>
<dbReference type="InterPro" id="IPR027268">
    <property type="entry name" value="Peptidase_M4/M1_CTD_sf"/>
</dbReference>
<dbReference type="FunFam" id="1.10.390.10:FF:000006">
    <property type="entry name" value="Puromycin-sensitive aminopeptidase"/>
    <property type="match status" value="1"/>
</dbReference>
<feature type="domain" description="Aminopeptidase N-like N-terminal" evidence="14">
    <location>
        <begin position="22"/>
        <end position="190"/>
    </location>
</feature>
<dbReference type="CDD" id="cd09601">
    <property type="entry name" value="M1_APN-Q_like"/>
    <property type="match status" value="1"/>
</dbReference>
<dbReference type="EC" id="3.4.11.-" evidence="11"/>
<keyword evidence="4 9" id="KW-0479">Metal-binding</keyword>
<dbReference type="InterPro" id="IPR045357">
    <property type="entry name" value="Aminopeptidase_N-like_N"/>
</dbReference>
<evidence type="ECO:0000256" key="11">
    <source>
        <dbReference type="RuleBase" id="RU364040"/>
    </source>
</evidence>
<dbReference type="GO" id="GO:0042277">
    <property type="term" value="F:peptide binding"/>
    <property type="evidence" value="ECO:0007669"/>
    <property type="project" value="TreeGrafter"/>
</dbReference>
<feature type="active site" description="Proton acceptor" evidence="8">
    <location>
        <position position="361"/>
    </location>
</feature>
<dbReference type="Gene3D" id="2.60.40.1910">
    <property type="match status" value="1"/>
</dbReference>
<dbReference type="GO" id="GO:0043171">
    <property type="term" value="P:peptide catabolic process"/>
    <property type="evidence" value="ECO:0007669"/>
    <property type="project" value="TreeGrafter"/>
</dbReference>
<feature type="binding site" evidence="9">
    <location>
        <position position="383"/>
    </location>
    <ligand>
        <name>Zn(2+)</name>
        <dbReference type="ChEBI" id="CHEBI:29105"/>
        <note>catalytic</note>
    </ligand>
</feature>
<evidence type="ECO:0000256" key="10">
    <source>
        <dbReference type="PIRSR" id="PIRSR634016-4"/>
    </source>
</evidence>
<proteinExistence type="inferred from homology"/>
<sequence>MSSSNAPADGSEFFRLPRNVLPTHYDLAILSDLKSLTFSGIVTATLDVHEEVDKITLNVGPKLNVGKCIVSSDALKTESKSVVALDVDSAHERATAKLAAKLPKGSKASITIAFKGEIDKSMTGYYQSSWEHEGEKGFYALTQFEPTYARRAFPSFDEPAMKATYSFTMIHRKSTVPLGNMPVTSTKDITLNEAHKLLRLQELEVKDVAAAGKTEGKTESKTETAAASSDVEGWSISTFGKTPLLSTYLVAWANGDFVHIESSYKSSDGRTVPLRVYATKEYIHQTQYTLDVTAKVLPVYEKVFAEPFMMPKCDTLIASDFDAGAMENAGLITGRTSVYLYDPAKSGLAGQKRTAGVQSHEIAHQWFGNLATLAWWTQLWLNESFATLMGESIILDMCFPEWNSASEFITNHLFRALDLDSKRSSHPIEVPLQGEDVESAINQIFDAISYAKGASVLRMLSEMIGQDVFLKGVAKYISKHKFGNAETVDLWNAITEVSGTDVSKIMESWVLKQGFPVITVTEEGDKIRVKQNRLLLDLKPEEDKTIWHIPLMLKKADGSVDKDLFLTEREQVIPKPAGDGAWKLNAGTIGVYRVAYSPEHLSKLGKEATKKDGILTLEDRVGLVSDAFVLAQAGYAKTSGALTLIKALRDDPTYLVNSALASSVGEMGSVWWEQPQDVRDAVDRFRSDVFGPSAKRLGFTFPENESPEARQLRSTVIGAAAGGGDPWVLEQMRANFAPLLKDPQDDSKIHPDLLQVTFRTMVKYGGRAEYEAVKAVYKKPATPSHKTAAMLAMGSSRDEQICRETIEFIYTDVKEQDFMYYYAALSANPASRRLILQSLQDRLEELTKRFTGGLMFVRMVEYATRSFTTQEDYDSIRKFFSTKNTKQFSTGLEQGLDAVRANAYWLKKDAEDVRSWLQANGYLK</sequence>
<name>A0A316VIG3_9BASI</name>